<feature type="chain" id="PRO_5032458710" description="Gluconate 2-dehydrogenase subunit 3 family protein" evidence="1">
    <location>
        <begin position="30"/>
        <end position="200"/>
    </location>
</feature>
<dbReference type="RefSeq" id="WP_170012353.1">
    <property type="nucleotide sequence ID" value="NZ_JABCRE010000003.1"/>
</dbReference>
<dbReference type="AlphaFoldDB" id="A0A848QSF1"/>
<reference evidence="2 3" key="1">
    <citation type="submission" date="2020-04" db="EMBL/GenBank/DDBJ databases">
        <authorList>
            <person name="Liu A."/>
        </authorList>
    </citation>
    <scope>NUCLEOTIDE SEQUENCE [LARGE SCALE GENOMIC DNA]</scope>
    <source>
        <strain evidence="2 3">RZ02</strain>
    </source>
</reference>
<gene>
    <name evidence="2" type="ORF">HKD42_08190</name>
</gene>
<dbReference type="InterPro" id="IPR027056">
    <property type="entry name" value="Gluconate_2DH_su3"/>
</dbReference>
<evidence type="ECO:0000313" key="2">
    <source>
        <dbReference type="EMBL" id="NMW32038.1"/>
    </source>
</evidence>
<dbReference type="Proteomes" id="UP000561181">
    <property type="component" value="Unassembled WGS sequence"/>
</dbReference>
<name>A0A848QSF1_9SPHN</name>
<proteinExistence type="predicted"/>
<dbReference type="Pfam" id="PF13618">
    <property type="entry name" value="Gluconate_2-dh3"/>
    <property type="match status" value="1"/>
</dbReference>
<comment type="caution">
    <text evidence="2">The sequence shown here is derived from an EMBL/GenBank/DDBJ whole genome shotgun (WGS) entry which is preliminary data.</text>
</comment>
<keyword evidence="3" id="KW-1185">Reference proteome</keyword>
<accession>A0A848QSF1</accession>
<organism evidence="2 3">
    <name type="scientific">Pontixanthobacter rizhaonensis</name>
    <dbReference type="NCBI Taxonomy" id="2730337"/>
    <lineage>
        <taxon>Bacteria</taxon>
        <taxon>Pseudomonadati</taxon>
        <taxon>Pseudomonadota</taxon>
        <taxon>Alphaproteobacteria</taxon>
        <taxon>Sphingomonadales</taxon>
        <taxon>Erythrobacteraceae</taxon>
        <taxon>Pontixanthobacter</taxon>
    </lineage>
</organism>
<evidence type="ECO:0000313" key="3">
    <source>
        <dbReference type="Proteomes" id="UP000561181"/>
    </source>
</evidence>
<protein>
    <recommendedName>
        <fullName evidence="4">Gluconate 2-dehydrogenase subunit 3 family protein</fullName>
    </recommendedName>
</protein>
<evidence type="ECO:0000256" key="1">
    <source>
        <dbReference type="SAM" id="SignalP"/>
    </source>
</evidence>
<keyword evidence="1" id="KW-0732">Signal</keyword>
<dbReference type="PROSITE" id="PS51257">
    <property type="entry name" value="PROKAR_LIPOPROTEIN"/>
    <property type="match status" value="1"/>
</dbReference>
<feature type="signal peptide" evidence="1">
    <location>
        <begin position="1"/>
        <end position="29"/>
    </location>
</feature>
<sequence length="200" mass="22354">MQFEQSRRQFLRQCRIGALPIPLAISACAGPTSQCDASSWEIARLEAGKFFDCYHISVLSDVADLIIESPEKPNASEAQVVSGIDDMIGDWAGPALKVRLARLPNYLDIYALSSAGEMYPFLPQDRRRRVLAGFDAAAFADRQTDASIAYREFKSLMLRFYLSSADANRDYVRVPGGYYGDLSDSEYNALLRERAERFTG</sequence>
<evidence type="ECO:0008006" key="4">
    <source>
        <dbReference type="Google" id="ProtNLM"/>
    </source>
</evidence>
<dbReference type="EMBL" id="JABCRE010000003">
    <property type="protein sequence ID" value="NMW32038.1"/>
    <property type="molecule type" value="Genomic_DNA"/>
</dbReference>